<evidence type="ECO:0000259" key="12">
    <source>
        <dbReference type="SMART" id="SM00861"/>
    </source>
</evidence>
<evidence type="ECO:0000256" key="8">
    <source>
        <dbReference type="ARBA" id="ARBA00023052"/>
    </source>
</evidence>
<evidence type="ECO:0000256" key="4">
    <source>
        <dbReference type="ARBA" id="ARBA00011301"/>
    </source>
</evidence>
<reference evidence="13 14" key="1">
    <citation type="submission" date="2019-03" db="EMBL/GenBank/DDBJ databases">
        <title>Genomic Encyclopedia of Type Strains, Phase IV (KMG-IV): sequencing the most valuable type-strain genomes for metagenomic binning, comparative biology and taxonomic classification.</title>
        <authorList>
            <person name="Goeker M."/>
        </authorList>
    </citation>
    <scope>NUCLEOTIDE SEQUENCE [LARGE SCALE GENOMIC DNA]</scope>
    <source>
        <strain evidence="13 14">DSM 103923</strain>
    </source>
</reference>
<evidence type="ECO:0000256" key="3">
    <source>
        <dbReference type="ARBA" id="ARBA00006936"/>
    </source>
</evidence>
<evidence type="ECO:0000256" key="6">
    <source>
        <dbReference type="ARBA" id="ARBA00013321"/>
    </source>
</evidence>
<dbReference type="NCBIfam" id="NF006914">
    <property type="entry name" value="PRK09404.1"/>
    <property type="match status" value="1"/>
</dbReference>
<dbReference type="SMART" id="SM00861">
    <property type="entry name" value="Transket_pyr"/>
    <property type="match status" value="1"/>
</dbReference>
<dbReference type="Pfam" id="PF02779">
    <property type="entry name" value="Transket_pyr"/>
    <property type="match status" value="1"/>
</dbReference>
<dbReference type="PANTHER" id="PTHR23152:SF4">
    <property type="entry name" value="2-OXOADIPATE DEHYDROGENASE COMPLEX COMPONENT E1"/>
    <property type="match status" value="1"/>
</dbReference>
<dbReference type="CDD" id="cd02016">
    <property type="entry name" value="TPP_E1_OGDC_like"/>
    <property type="match status" value="1"/>
</dbReference>
<dbReference type="Proteomes" id="UP000295135">
    <property type="component" value="Unassembled WGS sequence"/>
</dbReference>
<evidence type="ECO:0000256" key="5">
    <source>
        <dbReference type="ARBA" id="ARBA00012280"/>
    </source>
</evidence>
<dbReference type="InterPro" id="IPR011603">
    <property type="entry name" value="2oxoglutarate_DH_E1"/>
</dbReference>
<keyword evidence="7" id="KW-0560">Oxidoreductase</keyword>
<dbReference type="SUPFAM" id="SSF52518">
    <property type="entry name" value="Thiamin diphosphate-binding fold (THDP-binding)"/>
    <property type="match status" value="2"/>
</dbReference>
<comment type="cofactor">
    <cofactor evidence="1">
        <name>thiamine diphosphate</name>
        <dbReference type="ChEBI" id="CHEBI:58937"/>
    </cofactor>
</comment>
<protein>
    <recommendedName>
        <fullName evidence="6">2-oxoglutarate dehydrogenase E1 component</fullName>
        <ecNumber evidence="5">1.2.4.2</ecNumber>
    </recommendedName>
    <alternativeName>
        <fullName evidence="10">Alpha-ketoglutarate dehydrogenase</fullName>
    </alternativeName>
</protein>
<dbReference type="NCBIfam" id="NF008907">
    <property type="entry name" value="PRK12270.1"/>
    <property type="match status" value="1"/>
</dbReference>
<dbReference type="FunFam" id="3.40.50.12470:FF:000009">
    <property type="entry name" value="2-oxoglutarate dehydrogenase E1 component"/>
    <property type="match status" value="1"/>
</dbReference>
<dbReference type="Pfam" id="PF16870">
    <property type="entry name" value="OxoGdeHyase_C"/>
    <property type="match status" value="1"/>
</dbReference>
<comment type="function">
    <text evidence="2">E1 component of the 2-oxoglutarate dehydrogenase (OGDH) complex which catalyzes the decarboxylation of 2-oxoglutarate, the first step in the conversion of 2-oxoglutarate to succinyl-CoA and CO(2).</text>
</comment>
<dbReference type="GO" id="GO:0005829">
    <property type="term" value="C:cytosol"/>
    <property type="evidence" value="ECO:0007669"/>
    <property type="project" value="TreeGrafter"/>
</dbReference>
<gene>
    <name evidence="13" type="ORF">EDC61_11366</name>
</gene>
<dbReference type="RefSeq" id="WP_232019193.1">
    <property type="nucleotide sequence ID" value="NZ_AP018721.1"/>
</dbReference>
<evidence type="ECO:0000256" key="1">
    <source>
        <dbReference type="ARBA" id="ARBA00001964"/>
    </source>
</evidence>
<dbReference type="GO" id="GO:0030976">
    <property type="term" value="F:thiamine pyrophosphate binding"/>
    <property type="evidence" value="ECO:0007669"/>
    <property type="project" value="InterPro"/>
</dbReference>
<dbReference type="FunFam" id="1.10.287.1150:FF:000004">
    <property type="entry name" value="2-oxoglutarate dehydrogenase E1 component"/>
    <property type="match status" value="1"/>
</dbReference>
<proteinExistence type="inferred from homology"/>
<dbReference type="PANTHER" id="PTHR23152">
    <property type="entry name" value="2-OXOGLUTARATE DEHYDROGENASE"/>
    <property type="match status" value="1"/>
</dbReference>
<dbReference type="Gene3D" id="3.40.50.12470">
    <property type="match status" value="1"/>
</dbReference>
<dbReference type="Gene3D" id="3.40.50.970">
    <property type="match status" value="1"/>
</dbReference>
<comment type="caution">
    <text evidence="13">The sequence shown here is derived from an EMBL/GenBank/DDBJ whole genome shotgun (WGS) entry which is preliminary data.</text>
</comment>
<evidence type="ECO:0000256" key="11">
    <source>
        <dbReference type="ARBA" id="ARBA00051911"/>
    </source>
</evidence>
<dbReference type="GO" id="GO:0006096">
    <property type="term" value="P:glycolytic process"/>
    <property type="evidence" value="ECO:0007669"/>
    <property type="project" value="UniProtKB-KW"/>
</dbReference>
<organism evidence="13 14">
    <name type="scientific">Sulfuritortus calidifontis</name>
    <dbReference type="NCBI Taxonomy" id="1914471"/>
    <lineage>
        <taxon>Bacteria</taxon>
        <taxon>Pseudomonadati</taxon>
        <taxon>Pseudomonadota</taxon>
        <taxon>Betaproteobacteria</taxon>
        <taxon>Nitrosomonadales</taxon>
        <taxon>Thiobacillaceae</taxon>
        <taxon>Sulfuritortus</taxon>
    </lineage>
</organism>
<dbReference type="PIRSF" id="PIRSF000157">
    <property type="entry name" value="Oxoglu_dh_E1"/>
    <property type="match status" value="1"/>
</dbReference>
<evidence type="ECO:0000313" key="14">
    <source>
        <dbReference type="Proteomes" id="UP000295135"/>
    </source>
</evidence>
<dbReference type="Pfam" id="PF00676">
    <property type="entry name" value="E1_dh"/>
    <property type="match status" value="1"/>
</dbReference>
<evidence type="ECO:0000256" key="9">
    <source>
        <dbReference type="ARBA" id="ARBA00023152"/>
    </source>
</evidence>
<dbReference type="InterPro" id="IPR001017">
    <property type="entry name" value="DH_E1"/>
</dbReference>
<dbReference type="InterPro" id="IPR031717">
    <property type="entry name" value="ODO-1/KGD_C"/>
</dbReference>
<keyword evidence="14" id="KW-1185">Reference proteome</keyword>
<evidence type="ECO:0000256" key="10">
    <source>
        <dbReference type="ARBA" id="ARBA00030680"/>
    </source>
</evidence>
<dbReference type="NCBIfam" id="TIGR00239">
    <property type="entry name" value="2oxo_dh_E1"/>
    <property type="match status" value="1"/>
</dbReference>
<evidence type="ECO:0000256" key="7">
    <source>
        <dbReference type="ARBA" id="ARBA00023002"/>
    </source>
</evidence>
<feature type="domain" description="Transketolase-like pyrimidine-binding" evidence="12">
    <location>
        <begin position="552"/>
        <end position="749"/>
    </location>
</feature>
<dbReference type="Gene3D" id="1.10.287.1150">
    <property type="entry name" value="TPP helical domain"/>
    <property type="match status" value="1"/>
</dbReference>
<comment type="catalytic activity">
    <reaction evidence="11">
        <text>N(6)-[(R)-lipoyl]-L-lysyl-[protein] + 2-oxoglutarate + H(+) = N(6)-[(R)-S(8)-succinyldihydrolipoyl]-L-lysyl-[protein] + CO2</text>
        <dbReference type="Rhea" id="RHEA:12188"/>
        <dbReference type="Rhea" id="RHEA-COMP:10474"/>
        <dbReference type="Rhea" id="RHEA-COMP:20092"/>
        <dbReference type="ChEBI" id="CHEBI:15378"/>
        <dbReference type="ChEBI" id="CHEBI:16526"/>
        <dbReference type="ChEBI" id="CHEBI:16810"/>
        <dbReference type="ChEBI" id="CHEBI:83099"/>
        <dbReference type="ChEBI" id="CHEBI:83120"/>
        <dbReference type="EC" id="1.2.4.2"/>
    </reaction>
</comment>
<evidence type="ECO:0000256" key="2">
    <source>
        <dbReference type="ARBA" id="ARBA00003906"/>
    </source>
</evidence>
<comment type="similarity">
    <text evidence="3">Belongs to the alpha-ketoglutarate dehydrogenase family.</text>
</comment>
<dbReference type="InterPro" id="IPR029061">
    <property type="entry name" value="THDP-binding"/>
</dbReference>
<dbReference type="GO" id="GO:0006099">
    <property type="term" value="P:tricarboxylic acid cycle"/>
    <property type="evidence" value="ECO:0007669"/>
    <property type="project" value="TreeGrafter"/>
</dbReference>
<dbReference type="InterPro" id="IPR005475">
    <property type="entry name" value="Transketolase-like_Pyr-bd"/>
</dbReference>
<sequence length="897" mass="99065">MTLRSEAFYSGSAEYLAALEAREQAPVSPPAKPSGPAVTDWALLACNTGQVGVLQLINAYRFHGFRAADLDPLKRLNQDPLPELDPANYGLTPADLDLEFDTGSLAGPPRDTLRNIQARLRRAYCGTLSAEYMHIRSTEQKRWLQARLESSEALDREISDPRRHWLLKQLTLAETLEKLIHARFVGQKRFSLEGGESLIPLLNFLAERAAASGIKEIGLGMAHRGRLNVLHNVLGRSALALFEQEANLASEGASTGDVKYHLGYAREVATAAGPIRLALAFNPSHLEIVNPAVQGWVRAQQQKRGDMDGSQVMPVLIHGDAAFAGQGVVMEGLAMSATRGFTTGGTLHIIVNNQIGFTTSDPRDTRSSLYCTDVMKMVEAPVLHVNGDDPEAVLKAARIALDYRMAFHHDIAIDLICYRRLGHNEQDEPMVTQPLMYRKIRALPSTRALYAGRLEARGLLPAGGADALIEECRQEIEALPAAPERPYTPYVADWRPYRGNDWRVPADTAVDLGRLQALGRRLAQEPADFTLHPRVIMVMESRRQMAEGKLALDWGMAEALAFASLLTEGHGVRLTGQDSGRGTFFHRHAVLHDQKRERWDAGVYVPLQNLAPEQAHFLVVDSLLSEEAVLGFEYGYASAAPNELAIWEAQFGDFANGAQVVIDQFIAAGEAKWGRLNGLVLYLPHGYEGQGPEHSSARIERYLQLAAEENMQIVQPSLPAQLFHLLRRQIRRPYRKPLICFTPKSLLRHPDSTSSLGDLASGGFRPVLGEADAGIDPAKVTRLVFCSGRVYFDLAHARKEKGLAHIALLRVEQFYPLPDAEIRAELACYPNAAEIVWAQDEPRNQGAWRFMAYHLKQLSGRDIRYAGRPESASPATGYHSLHKKQLDALIVAALGTA</sequence>
<dbReference type="GO" id="GO:0004591">
    <property type="term" value="F:oxoglutarate dehydrogenase (succinyl-transferring) activity"/>
    <property type="evidence" value="ECO:0007669"/>
    <property type="project" value="UniProtKB-EC"/>
</dbReference>
<dbReference type="EMBL" id="SLZY01000013">
    <property type="protein sequence ID" value="TCS70912.1"/>
    <property type="molecule type" value="Genomic_DNA"/>
</dbReference>
<name>A0A4R3JTR7_9PROT</name>
<dbReference type="Gene3D" id="3.40.50.11610">
    <property type="entry name" value="Multifunctional 2-oxoglutarate metabolism enzyme, C-terminal domain"/>
    <property type="match status" value="1"/>
</dbReference>
<dbReference type="InterPro" id="IPR042179">
    <property type="entry name" value="KGD_C_sf"/>
</dbReference>
<dbReference type="GO" id="GO:0045252">
    <property type="term" value="C:oxoglutarate dehydrogenase complex"/>
    <property type="evidence" value="ECO:0007669"/>
    <property type="project" value="TreeGrafter"/>
</dbReference>
<evidence type="ECO:0000313" key="13">
    <source>
        <dbReference type="EMBL" id="TCS70912.1"/>
    </source>
</evidence>
<comment type="subunit">
    <text evidence="4">Homodimer. Part of the 2-oxoglutarate dehydrogenase (OGDH) complex composed of E1 (2-oxoglutarate dehydrogenase), E2 (dihydrolipoamide succinyltransferase) and E3 (dihydrolipoamide dehydrogenase); the complex contains multiple copies of the three enzymatic components (E1, E2 and E3).</text>
</comment>
<keyword evidence="9" id="KW-0324">Glycolysis</keyword>
<dbReference type="EC" id="1.2.4.2" evidence="5"/>
<dbReference type="AlphaFoldDB" id="A0A4R3JTR7"/>
<accession>A0A4R3JTR7</accession>
<keyword evidence="8" id="KW-0786">Thiamine pyrophosphate</keyword>